<dbReference type="AlphaFoldDB" id="V4PAA8"/>
<dbReference type="Proteomes" id="UP000017837">
    <property type="component" value="Unassembled WGS sequence"/>
</dbReference>
<accession>V4PAA8</accession>
<protein>
    <submittedName>
        <fullName evidence="1">Uncharacterized protein</fullName>
    </submittedName>
</protein>
<organism evidence="1 2">
    <name type="scientific">Asticcacaulis benevestitus DSM 16100 = ATCC BAA-896</name>
    <dbReference type="NCBI Taxonomy" id="1121022"/>
    <lineage>
        <taxon>Bacteria</taxon>
        <taxon>Pseudomonadati</taxon>
        <taxon>Pseudomonadota</taxon>
        <taxon>Alphaproteobacteria</taxon>
        <taxon>Caulobacterales</taxon>
        <taxon>Caulobacteraceae</taxon>
        <taxon>Asticcacaulis</taxon>
    </lineage>
</organism>
<dbReference type="PATRIC" id="fig|1121022.4.peg.3986"/>
<dbReference type="OrthoDB" id="8082928at2"/>
<evidence type="ECO:0000313" key="2">
    <source>
        <dbReference type="Proteomes" id="UP000017837"/>
    </source>
</evidence>
<reference evidence="1 2" key="1">
    <citation type="journal article" date="2014" name="Nature">
        <title>Sequential evolution of bacterial morphology by co-option of a developmental regulator.</title>
        <authorList>
            <person name="Jiang C."/>
            <person name="Brown P.J."/>
            <person name="Ducret A."/>
            <person name="Brun Y.V."/>
        </authorList>
    </citation>
    <scope>NUCLEOTIDE SEQUENCE [LARGE SCALE GENOMIC DNA]</scope>
    <source>
        <strain evidence="1 2">DSM 16100</strain>
    </source>
</reference>
<keyword evidence="2" id="KW-1185">Reference proteome</keyword>
<name>V4PAA8_9CAUL</name>
<evidence type="ECO:0000313" key="1">
    <source>
        <dbReference type="EMBL" id="ESQ84996.1"/>
    </source>
</evidence>
<gene>
    <name evidence="1" type="ORF">ABENE_19460</name>
</gene>
<sequence>MGHLIWHTDEDNLITKLYPDYVALVLALPRRTKFAIVTRVGHLKIGRRCQAWTGAELMRLRRAWEDGVHRSEITKMFAPRKWETIYAQIKAFKKYRCHRRIAEKFRHPAVGSVRDKCKEENLPLAQLARTIGAARYFGRSDNSTSIASLIKAVHYLGGEIDIVWKDCDDL</sequence>
<dbReference type="EMBL" id="AWGB01000062">
    <property type="protein sequence ID" value="ESQ84996.1"/>
    <property type="molecule type" value="Genomic_DNA"/>
</dbReference>
<proteinExistence type="predicted"/>
<dbReference type="RefSeq" id="WP_018083656.1">
    <property type="nucleotide sequence ID" value="NZ_AQWM01000038.1"/>
</dbReference>
<comment type="caution">
    <text evidence="1">The sequence shown here is derived from an EMBL/GenBank/DDBJ whole genome shotgun (WGS) entry which is preliminary data.</text>
</comment>